<dbReference type="GO" id="GO:0006351">
    <property type="term" value="P:DNA-templated transcription"/>
    <property type="evidence" value="ECO:0007669"/>
    <property type="project" value="InterPro"/>
</dbReference>
<proteinExistence type="inferred from homology"/>
<name>A0AAD3T765_NEPGR</name>
<feature type="region of interest" description="Disordered" evidence="6">
    <location>
        <begin position="109"/>
        <end position="130"/>
    </location>
</feature>
<evidence type="ECO:0000256" key="2">
    <source>
        <dbReference type="ARBA" id="ARBA00023015"/>
    </source>
</evidence>
<dbReference type="InterPro" id="IPR033264">
    <property type="entry name" value="BZR"/>
</dbReference>
<keyword evidence="3 5" id="KW-0238">DNA-binding</keyword>
<evidence type="ECO:0000256" key="3">
    <source>
        <dbReference type="ARBA" id="ARBA00023125"/>
    </source>
</evidence>
<protein>
    <recommendedName>
        <fullName evidence="5">Protein BZR1 homolog</fullName>
    </recommendedName>
    <alternativeName>
        <fullName evidence="5">Protein BRASSINAZOLE-RESISTANT 1 homolog</fullName>
    </alternativeName>
</protein>
<comment type="subcellular location">
    <subcellularLocation>
        <location evidence="5">Nucleus</location>
    </subcellularLocation>
</comment>
<dbReference type="InterPro" id="IPR008540">
    <property type="entry name" value="BES1_N"/>
</dbReference>
<evidence type="ECO:0000313" key="9">
    <source>
        <dbReference type="Proteomes" id="UP001279734"/>
    </source>
</evidence>
<reference evidence="8" key="1">
    <citation type="submission" date="2023-05" db="EMBL/GenBank/DDBJ databases">
        <title>Nepenthes gracilis genome sequencing.</title>
        <authorList>
            <person name="Fukushima K."/>
        </authorList>
    </citation>
    <scope>NUCLEOTIDE SEQUENCE</scope>
    <source>
        <strain evidence="8">SING2019-196</strain>
    </source>
</reference>
<comment type="caution">
    <text evidence="8">The sequence shown here is derived from an EMBL/GenBank/DDBJ whole genome shotgun (WGS) entry which is preliminary data.</text>
</comment>
<evidence type="ECO:0000256" key="6">
    <source>
        <dbReference type="SAM" id="MobiDB-lite"/>
    </source>
</evidence>
<keyword evidence="4 5" id="KW-0804">Transcription</keyword>
<dbReference type="AlphaFoldDB" id="A0AAD3T765"/>
<feature type="domain" description="BES1/BZR1 plant transcription factor N-terminal" evidence="7">
    <location>
        <begin position="10"/>
        <end position="133"/>
    </location>
</feature>
<dbReference type="GO" id="GO:0009742">
    <property type="term" value="P:brassinosteroid mediated signaling pathway"/>
    <property type="evidence" value="ECO:0007669"/>
    <property type="project" value="UniProtKB-UniRule"/>
</dbReference>
<accession>A0AAD3T765</accession>
<sequence length="306" mass="33697">MTTEGGVSSGRRKPSWRERENNRRRERRRRAIAAKVFAGLRAQGNYNLPKHCDNNEVLKALCAEAGWIVEPDGTTYRKGCKPPLVELMGTSNDISACSSQIPSPLSSVFPSPIPSYQPSPSSSAFPSPTRNEVNASSHPFSFLCNSIPSHLPPLRISNSAPVSPLLSSPTSRSAPKQNFNFEAIAKESMAALSYPLFAESAPSSPTRYRTITPPTIIECDESDSSTIDSGQWISFKRFARPPIPTSPTFSLVKPLVRQMTLNDPMEERARVAETENVTVKPWEGERIHDVAMDDLELTLGSRKAQI</sequence>
<gene>
    <name evidence="8" type="ORF">Nepgr_025607</name>
</gene>
<keyword evidence="2 5" id="KW-0805">Transcription regulation</keyword>
<comment type="function">
    <text evidence="5">Functions in brassinosteroid signaling. May function as transcriptional repressor.</text>
</comment>
<evidence type="ECO:0000259" key="7">
    <source>
        <dbReference type="Pfam" id="PF05687"/>
    </source>
</evidence>
<dbReference type="Proteomes" id="UP001279734">
    <property type="component" value="Unassembled WGS sequence"/>
</dbReference>
<feature type="region of interest" description="Disordered" evidence="6">
    <location>
        <begin position="1"/>
        <end position="28"/>
    </location>
</feature>
<dbReference type="EMBL" id="BSYO01000026">
    <property type="protein sequence ID" value="GMH23764.1"/>
    <property type="molecule type" value="Genomic_DNA"/>
</dbReference>
<keyword evidence="5" id="KW-1070">Brassinosteroid signaling pathway</keyword>
<organism evidence="8 9">
    <name type="scientific">Nepenthes gracilis</name>
    <name type="common">Slender pitcher plant</name>
    <dbReference type="NCBI Taxonomy" id="150966"/>
    <lineage>
        <taxon>Eukaryota</taxon>
        <taxon>Viridiplantae</taxon>
        <taxon>Streptophyta</taxon>
        <taxon>Embryophyta</taxon>
        <taxon>Tracheophyta</taxon>
        <taxon>Spermatophyta</taxon>
        <taxon>Magnoliopsida</taxon>
        <taxon>eudicotyledons</taxon>
        <taxon>Gunneridae</taxon>
        <taxon>Pentapetalae</taxon>
        <taxon>Caryophyllales</taxon>
        <taxon>Nepenthaceae</taxon>
        <taxon>Nepenthes</taxon>
    </lineage>
</organism>
<dbReference type="GO" id="GO:0005634">
    <property type="term" value="C:nucleus"/>
    <property type="evidence" value="ECO:0007669"/>
    <property type="project" value="UniProtKB-SubCell"/>
</dbReference>
<feature type="compositionally biased region" description="Low complexity" evidence="6">
    <location>
        <begin position="118"/>
        <end position="128"/>
    </location>
</feature>
<dbReference type="PANTHER" id="PTHR31506">
    <property type="entry name" value="BES1/BZR1 HOMOLOG PROTEIN 3-RELATED"/>
    <property type="match status" value="1"/>
</dbReference>
<evidence type="ECO:0000256" key="1">
    <source>
        <dbReference type="ARBA" id="ARBA00005909"/>
    </source>
</evidence>
<keyword evidence="9" id="KW-1185">Reference proteome</keyword>
<dbReference type="Pfam" id="PF05687">
    <property type="entry name" value="BES1_N"/>
    <property type="match status" value="1"/>
</dbReference>
<dbReference type="GO" id="GO:0003700">
    <property type="term" value="F:DNA-binding transcription factor activity"/>
    <property type="evidence" value="ECO:0007669"/>
    <property type="project" value="UniProtKB-UniRule"/>
</dbReference>
<evidence type="ECO:0000256" key="4">
    <source>
        <dbReference type="ARBA" id="ARBA00023163"/>
    </source>
</evidence>
<dbReference type="PANTHER" id="PTHR31506:SF22">
    <property type="entry name" value="PROTEIN BRASSINAZOLE-RESISTANT 2"/>
    <property type="match status" value="1"/>
</dbReference>
<dbReference type="GO" id="GO:0003677">
    <property type="term" value="F:DNA binding"/>
    <property type="evidence" value="ECO:0007669"/>
    <property type="project" value="UniProtKB-UniRule"/>
</dbReference>
<evidence type="ECO:0000313" key="8">
    <source>
        <dbReference type="EMBL" id="GMH23764.1"/>
    </source>
</evidence>
<comment type="similarity">
    <text evidence="1 5">Belongs to the BZR/LAT61 family.</text>
</comment>
<evidence type="ECO:0000256" key="5">
    <source>
        <dbReference type="RuleBase" id="RU369040"/>
    </source>
</evidence>